<proteinExistence type="predicted"/>
<evidence type="ECO:0000313" key="3">
    <source>
        <dbReference type="Proteomes" id="UP001408356"/>
    </source>
</evidence>
<accession>A0ABR2V3H1</accession>
<dbReference type="Proteomes" id="UP001408356">
    <property type="component" value="Unassembled WGS sequence"/>
</dbReference>
<keyword evidence="3" id="KW-1185">Reference proteome</keyword>
<feature type="region of interest" description="Disordered" evidence="1">
    <location>
        <begin position="1"/>
        <end position="26"/>
    </location>
</feature>
<evidence type="ECO:0000313" key="2">
    <source>
        <dbReference type="EMBL" id="KAK9421463.1"/>
    </source>
</evidence>
<protein>
    <recommendedName>
        <fullName evidence="4">Homeodomain transcription factor HD2</fullName>
    </recommendedName>
</protein>
<name>A0ABR2V3H1_9PEZI</name>
<gene>
    <name evidence="2" type="ORF">SUNI508_05698</name>
</gene>
<comment type="caution">
    <text evidence="2">The sequence shown here is derived from an EMBL/GenBank/DDBJ whole genome shotgun (WGS) entry which is preliminary data.</text>
</comment>
<evidence type="ECO:0000256" key="1">
    <source>
        <dbReference type="SAM" id="MobiDB-lite"/>
    </source>
</evidence>
<dbReference type="EMBL" id="JARVKF010000179">
    <property type="protein sequence ID" value="KAK9421463.1"/>
    <property type="molecule type" value="Genomic_DNA"/>
</dbReference>
<evidence type="ECO:0008006" key="4">
    <source>
        <dbReference type="Google" id="ProtNLM"/>
    </source>
</evidence>
<feature type="compositionally biased region" description="Pro residues" evidence="1">
    <location>
        <begin position="11"/>
        <end position="20"/>
    </location>
</feature>
<reference evidence="2 3" key="1">
    <citation type="journal article" date="2024" name="J. Plant Pathol.">
        <title>Sequence and assembly of the genome of Seiridium unicorne, isolate CBS 538.82, causal agent of cypress canker disease.</title>
        <authorList>
            <person name="Scali E."/>
            <person name="Rocca G.D."/>
            <person name="Danti R."/>
            <person name="Garbelotto M."/>
            <person name="Barberini S."/>
            <person name="Baroncelli R."/>
            <person name="Emiliani G."/>
        </authorList>
    </citation>
    <scope>NUCLEOTIDE SEQUENCE [LARGE SCALE GENOMIC DNA]</scope>
    <source>
        <strain evidence="2 3">BM-138-508</strain>
    </source>
</reference>
<organism evidence="2 3">
    <name type="scientific">Seiridium unicorne</name>
    <dbReference type="NCBI Taxonomy" id="138068"/>
    <lineage>
        <taxon>Eukaryota</taxon>
        <taxon>Fungi</taxon>
        <taxon>Dikarya</taxon>
        <taxon>Ascomycota</taxon>
        <taxon>Pezizomycotina</taxon>
        <taxon>Sordariomycetes</taxon>
        <taxon>Xylariomycetidae</taxon>
        <taxon>Amphisphaeriales</taxon>
        <taxon>Sporocadaceae</taxon>
        <taxon>Seiridium</taxon>
    </lineage>
</organism>
<sequence length="134" mass="15099">MAPLVQSFKHPPAPKIPPPAKQTSGKEAEAEHLDIVVLRRSLHSALTKLGFASSLLAEANIGCVSDQFFELSRETDQVLHDDNLFFKHILRVLDRITELCRADVYKEMYSVQRQIYGGEQGAGELQMVHEQPSW</sequence>